<evidence type="ECO:0000313" key="4">
    <source>
        <dbReference type="Proteomes" id="UP000297385"/>
    </source>
</evidence>
<evidence type="ECO:0000256" key="2">
    <source>
        <dbReference type="SAM" id="Phobius"/>
    </source>
</evidence>
<sequence length="155" mass="16281">MHEPAAATAPQSAITLARLAGALDSLSSAVAGFALLAGARAFMFIALLGWREPVLGGAGLVLLAVVGWLRWQCGEAVTVPAMQRVRPTAGSNNATCSRLAPLSTNAHDVACYNRPLECDRRADTRSPSRAPAASARPECGHEPVVSRDRPLRATR</sequence>
<keyword evidence="2" id="KW-1133">Transmembrane helix</keyword>
<gene>
    <name evidence="3" type="ORF">E2553_20645</name>
</gene>
<feature type="compositionally biased region" description="Low complexity" evidence="1">
    <location>
        <begin position="127"/>
        <end position="137"/>
    </location>
</feature>
<dbReference type="Proteomes" id="UP000297385">
    <property type="component" value="Unassembled WGS sequence"/>
</dbReference>
<comment type="caution">
    <text evidence="3">The sequence shown here is derived from an EMBL/GenBank/DDBJ whole genome shotgun (WGS) entry which is preliminary data.</text>
</comment>
<keyword evidence="2" id="KW-0812">Transmembrane</keyword>
<name>A0A4Y8MPD8_9BURK</name>
<feature type="transmembrane region" description="Helical" evidence="2">
    <location>
        <begin position="54"/>
        <end position="71"/>
    </location>
</feature>
<dbReference type="RefSeq" id="WP_134459433.1">
    <property type="nucleotide sequence ID" value="NZ_JBHMFL010000011.1"/>
</dbReference>
<protein>
    <submittedName>
        <fullName evidence="3">Uncharacterized protein</fullName>
    </submittedName>
</protein>
<keyword evidence="2" id="KW-0472">Membrane</keyword>
<accession>A0A4Y8MPD8</accession>
<feature type="compositionally biased region" description="Basic and acidic residues" evidence="1">
    <location>
        <begin position="138"/>
        <end position="155"/>
    </location>
</feature>
<evidence type="ECO:0000256" key="1">
    <source>
        <dbReference type="SAM" id="MobiDB-lite"/>
    </source>
</evidence>
<dbReference type="AlphaFoldDB" id="A0A4Y8MPD8"/>
<organism evidence="3 4">
    <name type="scientific">Paraburkholderia dipogonis</name>
    <dbReference type="NCBI Taxonomy" id="1211383"/>
    <lineage>
        <taxon>Bacteria</taxon>
        <taxon>Pseudomonadati</taxon>
        <taxon>Pseudomonadota</taxon>
        <taxon>Betaproteobacteria</taxon>
        <taxon>Burkholderiales</taxon>
        <taxon>Burkholderiaceae</taxon>
        <taxon>Paraburkholderia</taxon>
    </lineage>
</organism>
<feature type="transmembrane region" description="Helical" evidence="2">
    <location>
        <begin position="26"/>
        <end position="47"/>
    </location>
</feature>
<evidence type="ECO:0000313" key="3">
    <source>
        <dbReference type="EMBL" id="TFE39272.1"/>
    </source>
</evidence>
<reference evidence="3 4" key="1">
    <citation type="submission" date="2019-03" db="EMBL/GenBank/DDBJ databases">
        <title>Complete Genome Sequence of Paraburkholderia dipogonis ICMP 19430T, a Nitrogen-fixing Symbiont of the South African Invasive Legume Dipogon lignosus in New Zealand.</title>
        <authorList>
            <person name="De Meyer S.E."/>
        </authorList>
    </citation>
    <scope>NUCLEOTIDE SEQUENCE [LARGE SCALE GENOMIC DNA]</scope>
    <source>
        <strain evidence="3 4">ICMP 19430</strain>
    </source>
</reference>
<dbReference type="GeneID" id="97304521"/>
<feature type="region of interest" description="Disordered" evidence="1">
    <location>
        <begin position="121"/>
        <end position="155"/>
    </location>
</feature>
<dbReference type="EMBL" id="SNVI01000002">
    <property type="protein sequence ID" value="TFE39272.1"/>
    <property type="molecule type" value="Genomic_DNA"/>
</dbReference>
<proteinExistence type="predicted"/>